<dbReference type="Proteomes" id="UP000254572">
    <property type="component" value="Unassembled WGS sequence"/>
</dbReference>
<feature type="domain" description="HTH lysR-type" evidence="5">
    <location>
        <begin position="1"/>
        <end position="59"/>
    </location>
</feature>
<gene>
    <name evidence="6" type="primary">dmlR_6</name>
    <name evidence="6" type="ORF">NCTC13294_01984</name>
</gene>
<dbReference type="InterPro" id="IPR058163">
    <property type="entry name" value="LysR-type_TF_proteobact-type"/>
</dbReference>
<proteinExistence type="inferred from homology"/>
<evidence type="ECO:0000313" key="6">
    <source>
        <dbReference type="EMBL" id="SUX24643.1"/>
    </source>
</evidence>
<dbReference type="EMBL" id="UFUW01000001">
    <property type="protein sequence ID" value="SUX24643.1"/>
    <property type="molecule type" value="Genomic_DNA"/>
</dbReference>
<dbReference type="AlphaFoldDB" id="A0A381ECN6"/>
<dbReference type="FunFam" id="1.10.10.10:FF:000001">
    <property type="entry name" value="LysR family transcriptional regulator"/>
    <property type="match status" value="1"/>
</dbReference>
<reference evidence="6 7" key="1">
    <citation type="submission" date="2018-06" db="EMBL/GenBank/DDBJ databases">
        <authorList>
            <consortium name="Pathogen Informatics"/>
            <person name="Doyle S."/>
        </authorList>
    </citation>
    <scope>NUCLEOTIDE SEQUENCE [LARGE SCALE GENOMIC DNA]</scope>
    <source>
        <strain evidence="6 7">NCTC13294</strain>
    </source>
</reference>
<accession>A0A381ECN6</accession>
<dbReference type="Pfam" id="PF00126">
    <property type="entry name" value="HTH_1"/>
    <property type="match status" value="1"/>
</dbReference>
<sequence>MRHFNDIYLFLHVARCGSFTAAAQQLGLSKSALSQSIGSLEQALGIRLFNRSTRSIALTAAGERLLAASAAPFAAIEAGLDRLREDSDGGLVRINAPQLACDWILLPKLQPLLAATPHIRVEITVDNRFVDIVGEGYDLGVRLGDDVAKDMVALRISPPLTMTLVASPQYLRDNPPPQTVDDLQHHRLIGLRLRHDDGTLLPWELTVDGERREYRPAAQVVVNQGRKQAALAHLGITQVSLPLVADELAHGALVEVLPACAVQYPPLYAYYPNRKGHASALLQVLAAIREG</sequence>
<dbReference type="GO" id="GO:0003700">
    <property type="term" value="F:DNA-binding transcription factor activity"/>
    <property type="evidence" value="ECO:0007669"/>
    <property type="project" value="InterPro"/>
</dbReference>
<dbReference type="RefSeq" id="WP_115612160.1">
    <property type="nucleotide sequence ID" value="NZ_JBHLZC010000003.1"/>
</dbReference>
<evidence type="ECO:0000256" key="1">
    <source>
        <dbReference type="ARBA" id="ARBA00009437"/>
    </source>
</evidence>
<dbReference type="GO" id="GO:0006351">
    <property type="term" value="P:DNA-templated transcription"/>
    <property type="evidence" value="ECO:0007669"/>
    <property type="project" value="TreeGrafter"/>
</dbReference>
<dbReference type="SUPFAM" id="SSF53850">
    <property type="entry name" value="Periplasmic binding protein-like II"/>
    <property type="match status" value="1"/>
</dbReference>
<dbReference type="GO" id="GO:0043565">
    <property type="term" value="F:sequence-specific DNA binding"/>
    <property type="evidence" value="ECO:0007669"/>
    <property type="project" value="TreeGrafter"/>
</dbReference>
<keyword evidence="4" id="KW-0804">Transcription</keyword>
<dbReference type="InterPro" id="IPR036388">
    <property type="entry name" value="WH-like_DNA-bd_sf"/>
</dbReference>
<dbReference type="PANTHER" id="PTHR30537:SF1">
    <property type="entry name" value="HTH-TYPE TRANSCRIPTIONAL REGULATOR PGRR"/>
    <property type="match status" value="1"/>
</dbReference>
<dbReference type="InterPro" id="IPR000847">
    <property type="entry name" value="LysR_HTH_N"/>
</dbReference>
<keyword evidence="7" id="KW-1185">Reference proteome</keyword>
<protein>
    <submittedName>
        <fullName evidence="6">D-malate degradation protein R</fullName>
    </submittedName>
</protein>
<dbReference type="InterPro" id="IPR036390">
    <property type="entry name" value="WH_DNA-bd_sf"/>
</dbReference>
<name>A0A381ECN6_9GAMM</name>
<dbReference type="Pfam" id="PF03466">
    <property type="entry name" value="LysR_substrate"/>
    <property type="match status" value="1"/>
</dbReference>
<organism evidence="6 7">
    <name type="scientific">Cardiobacterium valvarum</name>
    <dbReference type="NCBI Taxonomy" id="194702"/>
    <lineage>
        <taxon>Bacteria</taxon>
        <taxon>Pseudomonadati</taxon>
        <taxon>Pseudomonadota</taxon>
        <taxon>Gammaproteobacteria</taxon>
        <taxon>Cardiobacteriales</taxon>
        <taxon>Cardiobacteriaceae</taxon>
        <taxon>Cardiobacterium</taxon>
    </lineage>
</organism>
<dbReference type="PANTHER" id="PTHR30537">
    <property type="entry name" value="HTH-TYPE TRANSCRIPTIONAL REGULATOR"/>
    <property type="match status" value="1"/>
</dbReference>
<dbReference type="SUPFAM" id="SSF46785">
    <property type="entry name" value="Winged helix' DNA-binding domain"/>
    <property type="match status" value="1"/>
</dbReference>
<dbReference type="PRINTS" id="PR00039">
    <property type="entry name" value="HTHLYSR"/>
</dbReference>
<keyword evidence="3" id="KW-0238">DNA-binding</keyword>
<keyword evidence="2" id="KW-0805">Transcription regulation</keyword>
<comment type="similarity">
    <text evidence="1">Belongs to the LysR transcriptional regulatory family.</text>
</comment>
<dbReference type="OrthoDB" id="9813056at2"/>
<evidence type="ECO:0000256" key="3">
    <source>
        <dbReference type="ARBA" id="ARBA00023125"/>
    </source>
</evidence>
<evidence type="ECO:0000313" key="7">
    <source>
        <dbReference type="Proteomes" id="UP000254572"/>
    </source>
</evidence>
<evidence type="ECO:0000259" key="5">
    <source>
        <dbReference type="PROSITE" id="PS50931"/>
    </source>
</evidence>
<evidence type="ECO:0000256" key="2">
    <source>
        <dbReference type="ARBA" id="ARBA00023015"/>
    </source>
</evidence>
<dbReference type="Gene3D" id="1.10.10.10">
    <property type="entry name" value="Winged helix-like DNA-binding domain superfamily/Winged helix DNA-binding domain"/>
    <property type="match status" value="1"/>
</dbReference>
<evidence type="ECO:0000256" key="4">
    <source>
        <dbReference type="ARBA" id="ARBA00023163"/>
    </source>
</evidence>
<dbReference type="PROSITE" id="PS50931">
    <property type="entry name" value="HTH_LYSR"/>
    <property type="match status" value="1"/>
</dbReference>
<dbReference type="InterPro" id="IPR005119">
    <property type="entry name" value="LysR_subst-bd"/>
</dbReference>
<dbReference type="Gene3D" id="3.40.190.290">
    <property type="match status" value="1"/>
</dbReference>